<evidence type="ECO:0000313" key="5">
    <source>
        <dbReference type="Proteomes" id="UP000217005"/>
    </source>
</evidence>
<sequence>MGRKRTIDRDKVLDAAEAIVAREGAAGLTIDAVAREMGVTKGGIQYCYGSKDALIDALFERFGKAYETRFAAVAGPAPTPLDRVAAHAGATCDADEISNAKAAGLMAMLIQSPEHLASTQAWYRSRIEGLDVTTEAGRRARLAFLATEGAFMLRFFNFMSIGPQEWQAVFEDIRALLAAPGADRP</sequence>
<dbReference type="PANTHER" id="PTHR30055:SF148">
    <property type="entry name" value="TETR-FAMILY TRANSCRIPTIONAL REGULATOR"/>
    <property type="match status" value="1"/>
</dbReference>
<evidence type="ECO:0000256" key="1">
    <source>
        <dbReference type="ARBA" id="ARBA00023125"/>
    </source>
</evidence>
<dbReference type="RefSeq" id="WP_094825889.1">
    <property type="nucleotide sequence ID" value="NZ_NEVL01000002.1"/>
</dbReference>
<comment type="caution">
    <text evidence="4">The sequence shown here is derived from an EMBL/GenBank/DDBJ whole genome shotgun (WGS) entry which is preliminary data.</text>
</comment>
<dbReference type="AlphaFoldDB" id="A0A261SRB0"/>
<dbReference type="PRINTS" id="PR00455">
    <property type="entry name" value="HTHTETR"/>
</dbReference>
<evidence type="ECO:0000259" key="3">
    <source>
        <dbReference type="PROSITE" id="PS50977"/>
    </source>
</evidence>
<dbReference type="EMBL" id="NEVL01000002">
    <property type="protein sequence ID" value="OZI39522.1"/>
    <property type="molecule type" value="Genomic_DNA"/>
</dbReference>
<dbReference type="InterPro" id="IPR041479">
    <property type="entry name" value="TetR_CgmR_C"/>
</dbReference>
<dbReference type="PANTHER" id="PTHR30055">
    <property type="entry name" value="HTH-TYPE TRANSCRIPTIONAL REGULATOR RUTR"/>
    <property type="match status" value="1"/>
</dbReference>
<dbReference type="Pfam" id="PF00440">
    <property type="entry name" value="TetR_N"/>
    <property type="match status" value="1"/>
</dbReference>
<gene>
    <name evidence="4" type="ORF">CEG14_08410</name>
</gene>
<dbReference type="Pfam" id="PF17937">
    <property type="entry name" value="TetR_C_28"/>
    <property type="match status" value="1"/>
</dbReference>
<dbReference type="SUPFAM" id="SSF46689">
    <property type="entry name" value="Homeodomain-like"/>
    <property type="match status" value="1"/>
</dbReference>
<reference evidence="4 5" key="1">
    <citation type="submission" date="2017-05" db="EMBL/GenBank/DDBJ databases">
        <title>Complete and WGS of Bordetella genogroups.</title>
        <authorList>
            <person name="Spilker T."/>
            <person name="LiPuma J."/>
        </authorList>
    </citation>
    <scope>NUCLEOTIDE SEQUENCE [LARGE SCALE GENOMIC DNA]</scope>
    <source>
        <strain evidence="4 5">AU17610</strain>
    </source>
</reference>
<evidence type="ECO:0000256" key="2">
    <source>
        <dbReference type="PROSITE-ProRule" id="PRU00335"/>
    </source>
</evidence>
<dbReference type="Gene3D" id="1.10.357.10">
    <property type="entry name" value="Tetracycline Repressor, domain 2"/>
    <property type="match status" value="1"/>
</dbReference>
<dbReference type="InterPro" id="IPR050109">
    <property type="entry name" value="HTH-type_TetR-like_transc_reg"/>
</dbReference>
<keyword evidence="1 2" id="KW-0238">DNA-binding</keyword>
<feature type="domain" description="HTH tetR-type" evidence="3">
    <location>
        <begin position="6"/>
        <end position="66"/>
    </location>
</feature>
<accession>A0A261SRB0</accession>
<dbReference type="InterPro" id="IPR001647">
    <property type="entry name" value="HTH_TetR"/>
</dbReference>
<feature type="DNA-binding region" description="H-T-H motif" evidence="2">
    <location>
        <begin position="29"/>
        <end position="48"/>
    </location>
</feature>
<organism evidence="4 5">
    <name type="scientific">Bordetella genomosp. 1</name>
    <dbReference type="NCBI Taxonomy" id="1395607"/>
    <lineage>
        <taxon>Bacteria</taxon>
        <taxon>Pseudomonadati</taxon>
        <taxon>Pseudomonadota</taxon>
        <taxon>Betaproteobacteria</taxon>
        <taxon>Burkholderiales</taxon>
        <taxon>Alcaligenaceae</taxon>
        <taxon>Bordetella</taxon>
    </lineage>
</organism>
<dbReference type="Proteomes" id="UP000217005">
    <property type="component" value="Unassembled WGS sequence"/>
</dbReference>
<name>A0A261SRB0_9BORD</name>
<evidence type="ECO:0000313" key="4">
    <source>
        <dbReference type="EMBL" id="OZI39522.1"/>
    </source>
</evidence>
<protein>
    <submittedName>
        <fullName evidence="4">TetR family transcriptional regulator</fullName>
    </submittedName>
</protein>
<dbReference type="GO" id="GO:0003700">
    <property type="term" value="F:DNA-binding transcription factor activity"/>
    <property type="evidence" value="ECO:0007669"/>
    <property type="project" value="TreeGrafter"/>
</dbReference>
<dbReference type="OrthoDB" id="9809772at2"/>
<dbReference type="GO" id="GO:0000976">
    <property type="term" value="F:transcription cis-regulatory region binding"/>
    <property type="evidence" value="ECO:0007669"/>
    <property type="project" value="TreeGrafter"/>
</dbReference>
<dbReference type="InterPro" id="IPR009057">
    <property type="entry name" value="Homeodomain-like_sf"/>
</dbReference>
<proteinExistence type="predicted"/>
<dbReference type="PROSITE" id="PS50977">
    <property type="entry name" value="HTH_TETR_2"/>
    <property type="match status" value="1"/>
</dbReference>